<proteinExistence type="predicted"/>
<evidence type="ECO:0000256" key="2">
    <source>
        <dbReference type="ARBA" id="ARBA00022475"/>
    </source>
</evidence>
<evidence type="ECO:0000256" key="7">
    <source>
        <dbReference type="ARBA" id="ARBA00023136"/>
    </source>
</evidence>
<keyword evidence="5 9" id="KW-0378">Hydrolase</keyword>
<evidence type="ECO:0000256" key="5">
    <source>
        <dbReference type="ARBA" id="ARBA00022801"/>
    </source>
</evidence>
<dbReference type="Proteomes" id="UP000539052">
    <property type="component" value="Unassembled WGS sequence"/>
</dbReference>
<keyword evidence="4 8" id="KW-0812">Transmembrane</keyword>
<keyword evidence="10" id="KW-1185">Reference proteome</keyword>
<evidence type="ECO:0000256" key="1">
    <source>
        <dbReference type="ARBA" id="ARBA00004651"/>
    </source>
</evidence>
<protein>
    <submittedName>
        <fullName evidence="9">Exosortase K</fullName>
        <ecNumber evidence="9">3.4.22.-</ecNumber>
    </submittedName>
</protein>
<feature type="transmembrane region" description="Helical" evidence="8">
    <location>
        <begin position="107"/>
        <end position="132"/>
    </location>
</feature>
<dbReference type="NCBIfam" id="TIGR04178">
    <property type="entry name" value="exo_archaeo"/>
    <property type="match status" value="1"/>
</dbReference>
<dbReference type="NCBIfam" id="TIGR04287">
    <property type="entry name" value="exosort_XrtK"/>
    <property type="match status" value="1"/>
</dbReference>
<evidence type="ECO:0000256" key="8">
    <source>
        <dbReference type="SAM" id="Phobius"/>
    </source>
</evidence>
<dbReference type="EC" id="3.4.22.-" evidence="9"/>
<comment type="subcellular location">
    <subcellularLocation>
        <location evidence="1">Cell membrane</location>
        <topology evidence="1">Multi-pass membrane protein</topology>
    </subcellularLocation>
</comment>
<dbReference type="InterPro" id="IPR027551">
    <property type="entry name" value="Exosort_XrtK"/>
</dbReference>
<feature type="transmembrane region" description="Helical" evidence="8">
    <location>
        <begin position="153"/>
        <end position="177"/>
    </location>
</feature>
<dbReference type="InterPro" id="IPR026392">
    <property type="entry name" value="Exo/Archaeosortase_dom"/>
</dbReference>
<feature type="transmembrane region" description="Helical" evidence="8">
    <location>
        <begin position="64"/>
        <end position="87"/>
    </location>
</feature>
<organism evidence="9 10">
    <name type="scientific">Lacrimispora defluvii</name>
    <dbReference type="NCBI Taxonomy" id="2719233"/>
    <lineage>
        <taxon>Bacteria</taxon>
        <taxon>Bacillati</taxon>
        <taxon>Bacillota</taxon>
        <taxon>Clostridia</taxon>
        <taxon>Lachnospirales</taxon>
        <taxon>Lachnospiraceae</taxon>
        <taxon>Lacrimispora</taxon>
    </lineage>
</organism>
<accession>A0ABX1VUQ2</accession>
<dbReference type="EMBL" id="JAAOXG010000039">
    <property type="protein sequence ID" value="NNJ31770.1"/>
    <property type="molecule type" value="Genomic_DNA"/>
</dbReference>
<evidence type="ECO:0000256" key="6">
    <source>
        <dbReference type="ARBA" id="ARBA00022989"/>
    </source>
</evidence>
<evidence type="ECO:0000313" key="10">
    <source>
        <dbReference type="Proteomes" id="UP000539052"/>
    </source>
</evidence>
<dbReference type="RefSeq" id="WP_170822883.1">
    <property type="nucleotide sequence ID" value="NZ_JAAOXG010000039.1"/>
</dbReference>
<evidence type="ECO:0000256" key="4">
    <source>
        <dbReference type="ARBA" id="ARBA00022692"/>
    </source>
</evidence>
<reference evidence="9 10" key="1">
    <citation type="submission" date="2020-03" db="EMBL/GenBank/DDBJ databases">
        <title>Genome Sequence of industrial isolate, B5A.</title>
        <authorList>
            <person name="Sharma S."/>
            <person name="Patil P.B."/>
            <person name="Korpole S."/>
        </authorList>
    </citation>
    <scope>NUCLEOTIDE SEQUENCE [LARGE SCALE GENOMIC DNA]</scope>
    <source>
        <strain evidence="9 10">PI-S10-B5A</strain>
    </source>
</reference>
<feature type="transmembrane region" description="Helical" evidence="8">
    <location>
        <begin position="35"/>
        <end position="52"/>
    </location>
</feature>
<feature type="transmembrane region" description="Helical" evidence="8">
    <location>
        <begin position="7"/>
        <end position="23"/>
    </location>
</feature>
<dbReference type="GO" id="GO:0016787">
    <property type="term" value="F:hydrolase activity"/>
    <property type="evidence" value="ECO:0007669"/>
    <property type="project" value="UniProtKB-KW"/>
</dbReference>
<sequence length="191" mass="21583">MKKQHLFGLYLIGLIVILGIKYIYSKAGFGELDFILAPTARWVTFLSGINFIRQMDVGYINHSIRFIIAPSCSGVQFMLITFAALFFPLVHRMNSVNSGVCWFSGSFLFSFPFTVFVNGIRIVLSIYIPVYFNKWNIYADWLTAQRLHTIIGTVVYVTVLLAVYYLAGLVLSSNVIISPDMHGIFSSKVIL</sequence>
<keyword evidence="6 8" id="KW-1133">Transmembrane helix</keyword>
<gene>
    <name evidence="9" type="primary">xrtK</name>
    <name evidence="9" type="ORF">G9470_18500</name>
</gene>
<comment type="caution">
    <text evidence="9">The sequence shown here is derived from an EMBL/GenBank/DDBJ whole genome shotgun (WGS) entry which is preliminary data.</text>
</comment>
<keyword evidence="3" id="KW-0645">Protease</keyword>
<evidence type="ECO:0000313" key="9">
    <source>
        <dbReference type="EMBL" id="NNJ31770.1"/>
    </source>
</evidence>
<evidence type="ECO:0000256" key="3">
    <source>
        <dbReference type="ARBA" id="ARBA00022670"/>
    </source>
</evidence>
<keyword evidence="7 8" id="KW-0472">Membrane</keyword>
<keyword evidence="2" id="KW-1003">Cell membrane</keyword>
<name>A0ABX1VUQ2_9FIRM</name>